<evidence type="ECO:0000313" key="1">
    <source>
        <dbReference type="EMBL" id="CAG11864.1"/>
    </source>
</evidence>
<accession>Q4RIB8</accession>
<dbReference type="AlphaFoldDB" id="Q4RIB8"/>
<comment type="caution">
    <text evidence="1">The sequence shown here is derived from an EMBL/GenBank/DDBJ whole genome shotgun (WGS) entry which is preliminary data.</text>
</comment>
<gene>
    <name evidence="1" type="ORF">GSTENG00033948001</name>
</gene>
<sequence length="32" mass="3659">MAEAELQTFTAIMDSLVRISVSMTLILLWDLF</sequence>
<name>Q4RIB8_TETNG</name>
<protein>
    <submittedName>
        <fullName evidence="1">(spotted green pufferfish) hypothetical protein</fullName>
    </submittedName>
</protein>
<reference evidence="1" key="1">
    <citation type="journal article" date="2004" name="Nature">
        <title>Genome duplication in the teleost fish Tetraodon nigroviridis reveals the early vertebrate proto-karyotype.</title>
        <authorList>
            <person name="Jaillon O."/>
            <person name="Aury J.-M."/>
            <person name="Brunet F."/>
            <person name="Petit J.-L."/>
            <person name="Stange-Thomann N."/>
            <person name="Mauceli E."/>
            <person name="Bouneau L."/>
            <person name="Fischer C."/>
            <person name="Ozouf-Costaz C."/>
            <person name="Bernot A."/>
            <person name="Nicaud S."/>
            <person name="Jaffe D."/>
            <person name="Fisher S."/>
            <person name="Lutfalla G."/>
            <person name="Dossat C."/>
            <person name="Segurens B."/>
            <person name="Dasilva C."/>
            <person name="Salanoubat M."/>
            <person name="Levy M."/>
            <person name="Boudet N."/>
            <person name="Castellano S."/>
            <person name="Anthouard V."/>
            <person name="Jubin C."/>
            <person name="Castelli V."/>
            <person name="Katinka M."/>
            <person name="Vacherie B."/>
            <person name="Biemont C."/>
            <person name="Skalli Z."/>
            <person name="Cattolico L."/>
            <person name="Poulain J."/>
            <person name="De Berardinis V."/>
            <person name="Cruaud C."/>
            <person name="Duprat S."/>
            <person name="Brottier P."/>
            <person name="Coutanceau J.-P."/>
            <person name="Gouzy J."/>
            <person name="Parra G."/>
            <person name="Lardier G."/>
            <person name="Chapple C."/>
            <person name="McKernan K.J."/>
            <person name="McEwan P."/>
            <person name="Bosak S."/>
            <person name="Kellis M."/>
            <person name="Volff J.-N."/>
            <person name="Guigo R."/>
            <person name="Zody M.C."/>
            <person name="Mesirov J."/>
            <person name="Lindblad-Toh K."/>
            <person name="Birren B."/>
            <person name="Nusbaum C."/>
            <person name="Kahn D."/>
            <person name="Robinson-Rechavi M."/>
            <person name="Laudet V."/>
            <person name="Schachter V."/>
            <person name="Quetier F."/>
            <person name="Saurin W."/>
            <person name="Scarpelli C."/>
            <person name="Wincker P."/>
            <person name="Lander E.S."/>
            <person name="Weissenbach J."/>
            <person name="Roest Crollius H."/>
        </authorList>
    </citation>
    <scope>NUCLEOTIDE SEQUENCE [LARGE SCALE GENOMIC DNA]</scope>
</reference>
<dbReference type="KEGG" id="tng:GSTEN00033948G001"/>
<organism evidence="1">
    <name type="scientific">Tetraodon nigroviridis</name>
    <name type="common">Spotted green pufferfish</name>
    <name type="synonym">Chelonodon nigroviridis</name>
    <dbReference type="NCBI Taxonomy" id="99883"/>
    <lineage>
        <taxon>Eukaryota</taxon>
        <taxon>Metazoa</taxon>
        <taxon>Chordata</taxon>
        <taxon>Craniata</taxon>
        <taxon>Vertebrata</taxon>
        <taxon>Euteleostomi</taxon>
        <taxon>Actinopterygii</taxon>
        <taxon>Neopterygii</taxon>
        <taxon>Teleostei</taxon>
        <taxon>Neoteleostei</taxon>
        <taxon>Acanthomorphata</taxon>
        <taxon>Eupercaria</taxon>
        <taxon>Tetraodontiformes</taxon>
        <taxon>Tetradontoidea</taxon>
        <taxon>Tetraodontidae</taxon>
        <taxon>Tetraodon</taxon>
    </lineage>
</organism>
<dbReference type="EMBL" id="CAAE01015044">
    <property type="protein sequence ID" value="CAG11864.1"/>
    <property type="molecule type" value="Genomic_DNA"/>
</dbReference>
<proteinExistence type="predicted"/>
<reference evidence="1" key="2">
    <citation type="submission" date="2004-02" db="EMBL/GenBank/DDBJ databases">
        <authorList>
            <consortium name="Genoscope"/>
            <consortium name="Whitehead Institute Centre for Genome Research"/>
        </authorList>
    </citation>
    <scope>NUCLEOTIDE SEQUENCE</scope>
</reference>